<sequence>MSAAHPPAKQTAIVGLDDGNIGLRRDAPVPLPQQQLADDMILVRNVAVALSSMDAKLVATTTTITPGAIAGMDFAGEVVALGSNVRTAAPIRVGDRVCGAVPGMHAPSSPEMVGAFAEYTVAADITTMKIPGYMSFEAGASLGSGLGAVGMALFQSLDVPGTPKRPAEKPVDVLVYGGSTANGTLAMQLLKLSGLRVIATCSPHNFALVRSYGADAVFDYRAPLCTDDIRNYTHNSLRFALDCISEPETMQFCYACIGRQGGKYTALEPYPEFLHTRPNAAVVPDWVPGPAVFGKRLGWPEPSFARVPSDEQRAFVIEWFAIAQELLDGGKLKPHPLRLLPGGLDGVLHGLEQLRLKRVSGEKLVCRVQASLHENMDRILAEEPTPSGQKRYLVRYTGPEGASSSSSSSSKWVEVDKLQEKPQILHDWYKEKWWTT</sequence>
<dbReference type="Pfam" id="PF08240">
    <property type="entry name" value="ADH_N"/>
    <property type="match status" value="1"/>
</dbReference>
<comment type="subunit">
    <text evidence="2">Monomer.</text>
</comment>
<keyword evidence="4" id="KW-0521">NADP</keyword>
<dbReference type="InterPro" id="IPR047122">
    <property type="entry name" value="Trans-enoyl_RdTase-like"/>
</dbReference>
<dbReference type="CDD" id="cd08249">
    <property type="entry name" value="enoyl_reductase_like"/>
    <property type="match status" value="1"/>
</dbReference>
<dbReference type="Pfam" id="PF00107">
    <property type="entry name" value="ADH_zinc_N"/>
    <property type="match status" value="1"/>
</dbReference>
<keyword evidence="3" id="KW-0547">Nucleotide-binding</keyword>
<proteinExistence type="inferred from homology"/>
<dbReference type="InterPro" id="IPR013149">
    <property type="entry name" value="ADH-like_C"/>
</dbReference>
<comment type="similarity">
    <text evidence="1">Belongs to the zinc-containing alcohol dehydrogenase family.</text>
</comment>
<dbReference type="GO" id="GO:0000166">
    <property type="term" value="F:nucleotide binding"/>
    <property type="evidence" value="ECO:0007669"/>
    <property type="project" value="UniProtKB-KW"/>
</dbReference>
<dbReference type="OrthoDB" id="48317at2759"/>
<name>A0A9Q8VAV0_9HYPO</name>
<dbReference type="RefSeq" id="XP_047841682.1">
    <property type="nucleotide sequence ID" value="XM_047985705.1"/>
</dbReference>
<keyword evidence="8" id="KW-1185">Reference proteome</keyword>
<dbReference type="PANTHER" id="PTHR45348">
    <property type="entry name" value="HYPOTHETICAL OXIDOREDUCTASE (EUROFUNG)"/>
    <property type="match status" value="1"/>
</dbReference>
<protein>
    <recommendedName>
        <fullName evidence="6">Enoyl reductase (ER) domain-containing protein</fullName>
    </recommendedName>
</protein>
<dbReference type="PANTHER" id="PTHR45348:SF1">
    <property type="entry name" value="TRANS-ENOYL REDUCTASE STHE"/>
    <property type="match status" value="1"/>
</dbReference>
<dbReference type="GO" id="GO:0016651">
    <property type="term" value="F:oxidoreductase activity, acting on NAD(P)H"/>
    <property type="evidence" value="ECO:0007669"/>
    <property type="project" value="InterPro"/>
</dbReference>
<dbReference type="KEGG" id="ptkz:JDV02_004483"/>
<feature type="domain" description="Enoyl reductase (ER)" evidence="6">
    <location>
        <begin position="19"/>
        <end position="365"/>
    </location>
</feature>
<dbReference type="InterPro" id="IPR036291">
    <property type="entry name" value="NAD(P)-bd_dom_sf"/>
</dbReference>
<dbReference type="InterPro" id="IPR013154">
    <property type="entry name" value="ADH-like_N"/>
</dbReference>
<dbReference type="Proteomes" id="UP000829364">
    <property type="component" value="Chromosome 3"/>
</dbReference>
<dbReference type="Gene3D" id="3.40.50.720">
    <property type="entry name" value="NAD(P)-binding Rossmann-like Domain"/>
    <property type="match status" value="1"/>
</dbReference>
<dbReference type="Gene3D" id="3.90.180.10">
    <property type="entry name" value="Medium-chain alcohol dehydrogenases, catalytic domain"/>
    <property type="match status" value="1"/>
</dbReference>
<evidence type="ECO:0000259" key="6">
    <source>
        <dbReference type="SMART" id="SM00829"/>
    </source>
</evidence>
<dbReference type="GeneID" id="72066437"/>
<dbReference type="SUPFAM" id="SSF50129">
    <property type="entry name" value="GroES-like"/>
    <property type="match status" value="1"/>
</dbReference>
<evidence type="ECO:0000256" key="4">
    <source>
        <dbReference type="ARBA" id="ARBA00022857"/>
    </source>
</evidence>
<dbReference type="InterPro" id="IPR011032">
    <property type="entry name" value="GroES-like_sf"/>
</dbReference>
<evidence type="ECO:0000256" key="3">
    <source>
        <dbReference type="ARBA" id="ARBA00022741"/>
    </source>
</evidence>
<accession>A0A9Q8VAV0</accession>
<gene>
    <name evidence="7" type="ORF">JDV02_004483</name>
</gene>
<reference evidence="7" key="1">
    <citation type="submission" date="2021-11" db="EMBL/GenBank/DDBJ databases">
        <title>Purpureocillium_takamizusanense_genome.</title>
        <authorList>
            <person name="Nguyen N.-H."/>
        </authorList>
    </citation>
    <scope>NUCLEOTIDE SEQUENCE</scope>
    <source>
        <strain evidence="7">PT3</strain>
    </source>
</reference>
<evidence type="ECO:0000256" key="5">
    <source>
        <dbReference type="ARBA" id="ARBA00023002"/>
    </source>
</evidence>
<dbReference type="EMBL" id="CP086356">
    <property type="protein sequence ID" value="UNI18201.1"/>
    <property type="molecule type" value="Genomic_DNA"/>
</dbReference>
<evidence type="ECO:0000313" key="7">
    <source>
        <dbReference type="EMBL" id="UNI18201.1"/>
    </source>
</evidence>
<dbReference type="SMART" id="SM00829">
    <property type="entry name" value="PKS_ER"/>
    <property type="match status" value="1"/>
</dbReference>
<dbReference type="SUPFAM" id="SSF51735">
    <property type="entry name" value="NAD(P)-binding Rossmann-fold domains"/>
    <property type="match status" value="1"/>
</dbReference>
<evidence type="ECO:0000313" key="8">
    <source>
        <dbReference type="Proteomes" id="UP000829364"/>
    </source>
</evidence>
<evidence type="ECO:0000256" key="1">
    <source>
        <dbReference type="ARBA" id="ARBA00008072"/>
    </source>
</evidence>
<keyword evidence="5" id="KW-0560">Oxidoreductase</keyword>
<organism evidence="7 8">
    <name type="scientific">Purpureocillium takamizusanense</name>
    <dbReference type="NCBI Taxonomy" id="2060973"/>
    <lineage>
        <taxon>Eukaryota</taxon>
        <taxon>Fungi</taxon>
        <taxon>Dikarya</taxon>
        <taxon>Ascomycota</taxon>
        <taxon>Pezizomycotina</taxon>
        <taxon>Sordariomycetes</taxon>
        <taxon>Hypocreomycetidae</taxon>
        <taxon>Hypocreales</taxon>
        <taxon>Ophiocordycipitaceae</taxon>
        <taxon>Purpureocillium</taxon>
    </lineage>
</organism>
<dbReference type="InterPro" id="IPR020843">
    <property type="entry name" value="ER"/>
</dbReference>
<evidence type="ECO:0000256" key="2">
    <source>
        <dbReference type="ARBA" id="ARBA00011245"/>
    </source>
</evidence>
<dbReference type="AlphaFoldDB" id="A0A9Q8VAV0"/>